<protein>
    <submittedName>
        <fullName evidence="3">Uncharacterized protein</fullName>
    </submittedName>
</protein>
<feature type="transmembrane region" description="Helical" evidence="2">
    <location>
        <begin position="422"/>
        <end position="446"/>
    </location>
</feature>
<dbReference type="RefSeq" id="XP_001318081.1">
    <property type="nucleotide sequence ID" value="XM_001318046.1"/>
</dbReference>
<keyword evidence="2" id="KW-1133">Transmembrane helix</keyword>
<dbReference type="EMBL" id="DS113438">
    <property type="protein sequence ID" value="EAY05858.1"/>
    <property type="molecule type" value="Genomic_DNA"/>
</dbReference>
<reference evidence="3" key="1">
    <citation type="submission" date="2006-10" db="EMBL/GenBank/DDBJ databases">
        <authorList>
            <person name="Amadeo P."/>
            <person name="Zhao Q."/>
            <person name="Wortman J."/>
            <person name="Fraser-Liggett C."/>
            <person name="Carlton J."/>
        </authorList>
    </citation>
    <scope>NUCLEOTIDE SEQUENCE</scope>
    <source>
        <strain evidence="3">G3</strain>
    </source>
</reference>
<dbReference type="AlphaFoldDB" id="A2EN99"/>
<gene>
    <name evidence="3" type="ORF">TVAG_284410</name>
</gene>
<evidence type="ECO:0000313" key="4">
    <source>
        <dbReference type="Proteomes" id="UP000001542"/>
    </source>
</evidence>
<keyword evidence="4" id="KW-1185">Reference proteome</keyword>
<reference evidence="3" key="2">
    <citation type="journal article" date="2007" name="Science">
        <title>Draft genome sequence of the sexually transmitted pathogen Trichomonas vaginalis.</title>
        <authorList>
            <person name="Carlton J.M."/>
            <person name="Hirt R.P."/>
            <person name="Silva J.C."/>
            <person name="Delcher A.L."/>
            <person name="Schatz M."/>
            <person name="Zhao Q."/>
            <person name="Wortman J.R."/>
            <person name="Bidwell S.L."/>
            <person name="Alsmark U.C.M."/>
            <person name="Besteiro S."/>
            <person name="Sicheritz-Ponten T."/>
            <person name="Noel C.J."/>
            <person name="Dacks J.B."/>
            <person name="Foster P.G."/>
            <person name="Simillion C."/>
            <person name="Van de Peer Y."/>
            <person name="Miranda-Saavedra D."/>
            <person name="Barton G.J."/>
            <person name="Westrop G.D."/>
            <person name="Mueller S."/>
            <person name="Dessi D."/>
            <person name="Fiori P.L."/>
            <person name="Ren Q."/>
            <person name="Paulsen I."/>
            <person name="Zhang H."/>
            <person name="Bastida-Corcuera F.D."/>
            <person name="Simoes-Barbosa A."/>
            <person name="Brown M.T."/>
            <person name="Hayes R.D."/>
            <person name="Mukherjee M."/>
            <person name="Okumura C.Y."/>
            <person name="Schneider R."/>
            <person name="Smith A.J."/>
            <person name="Vanacova S."/>
            <person name="Villalvazo M."/>
            <person name="Haas B.J."/>
            <person name="Pertea M."/>
            <person name="Feldblyum T.V."/>
            <person name="Utterback T.R."/>
            <person name="Shu C.L."/>
            <person name="Osoegawa K."/>
            <person name="de Jong P.J."/>
            <person name="Hrdy I."/>
            <person name="Horvathova L."/>
            <person name="Zubacova Z."/>
            <person name="Dolezal P."/>
            <person name="Malik S.B."/>
            <person name="Logsdon J.M. Jr."/>
            <person name="Henze K."/>
            <person name="Gupta A."/>
            <person name="Wang C.C."/>
            <person name="Dunne R.L."/>
            <person name="Upcroft J.A."/>
            <person name="Upcroft P."/>
            <person name="White O."/>
            <person name="Salzberg S.L."/>
            <person name="Tang P."/>
            <person name="Chiu C.-H."/>
            <person name="Lee Y.-S."/>
            <person name="Embley T.M."/>
            <person name="Coombs G.H."/>
            <person name="Mottram J.C."/>
            <person name="Tachezy J."/>
            <person name="Fraser-Liggett C.M."/>
            <person name="Johnson P.J."/>
        </authorList>
    </citation>
    <scope>NUCLEOTIDE SEQUENCE [LARGE SCALE GENOMIC DNA]</scope>
    <source>
        <strain evidence="3">G3</strain>
    </source>
</reference>
<accession>A2EN99</accession>
<dbReference type="SMR" id="A2EN99"/>
<evidence type="ECO:0000313" key="3">
    <source>
        <dbReference type="EMBL" id="EAY05858.1"/>
    </source>
</evidence>
<proteinExistence type="predicted"/>
<organism evidence="3 4">
    <name type="scientific">Trichomonas vaginalis (strain ATCC PRA-98 / G3)</name>
    <dbReference type="NCBI Taxonomy" id="412133"/>
    <lineage>
        <taxon>Eukaryota</taxon>
        <taxon>Metamonada</taxon>
        <taxon>Parabasalia</taxon>
        <taxon>Trichomonadida</taxon>
        <taxon>Trichomonadidae</taxon>
        <taxon>Trichomonas</taxon>
    </lineage>
</organism>
<sequence length="574" mass="65013">MLNSDNFILTNGSLLNKVYKDPEPFYIQPANSQTTLLYVQTFEIDQSCSTIDFVLNYYKDSVQITSDLMKDSKSYCIAFASSSYMNYYFYKESMTNDIPYIYNSYNTYSYAVSLSYYNTYSIGMTKFCIFKLTTGTLEHTGSAGLSTMSFYSGSSTNIVTNGIYYYLGVSHILPQSINSNSEQERTISVNNDYIPLQPGSYSLTFASGQSYLVNSSSFVIFHTPKSKNSNDVTVTAKSGKNSKKILGDTNIYAVFYESPGQIILNTTKKYSTVLMTVFSSTNNDEKCDSRIVLLGNTSQTIITDNFPKEYQLDEFFIAKKDKHYCFYSAFVPGYVNITTEELGSLSATTYDTSDYYYSTYTLNIYRYPVLFIVSRIYSSSDYGAFVIFSKSFEYGYKSAILKDDSKADSRFIYISDYDPTKYIIIGVICGVIFIILIVLCIVCCCCKKKKKVTGENENCSSSSSSENRIRVSSGGNHILYRTPPQYPHPPNLNYEIQPPQYSPEPINPYMAPVIPEQPRMYYPAISQEDSNLKLDYVNGPIHDPNGYIPHSIPNSGRDQIYPQKPDNIVTNPYE</sequence>
<name>A2EN99_TRIV3</name>
<feature type="region of interest" description="Disordered" evidence="1">
    <location>
        <begin position="552"/>
        <end position="574"/>
    </location>
</feature>
<dbReference type="KEGG" id="tva:4763729"/>
<dbReference type="VEuPathDB" id="TrichDB:TVAGG3_0355920"/>
<keyword evidence="2" id="KW-0472">Membrane</keyword>
<dbReference type="InParanoid" id="A2EN99"/>
<evidence type="ECO:0000256" key="2">
    <source>
        <dbReference type="SAM" id="Phobius"/>
    </source>
</evidence>
<dbReference type="Proteomes" id="UP000001542">
    <property type="component" value="Unassembled WGS sequence"/>
</dbReference>
<keyword evidence="2" id="KW-0812">Transmembrane</keyword>
<evidence type="ECO:0000256" key="1">
    <source>
        <dbReference type="SAM" id="MobiDB-lite"/>
    </source>
</evidence>
<dbReference type="VEuPathDB" id="TrichDB:TVAG_284410"/>